<accession>A0A6M3K3L9</accession>
<evidence type="ECO:0000259" key="1">
    <source>
        <dbReference type="Pfam" id="PF22253"/>
    </source>
</evidence>
<dbReference type="Pfam" id="PF22253">
    <property type="entry name" value="DUF6948"/>
    <property type="match status" value="1"/>
</dbReference>
<reference evidence="2" key="1">
    <citation type="submission" date="2020-03" db="EMBL/GenBank/DDBJ databases">
        <title>The deep terrestrial virosphere.</title>
        <authorList>
            <person name="Holmfeldt K."/>
            <person name="Nilsson E."/>
            <person name="Simone D."/>
            <person name="Lopez-Fernandez M."/>
            <person name="Wu X."/>
            <person name="de Brujin I."/>
            <person name="Lundin D."/>
            <person name="Andersson A."/>
            <person name="Bertilsson S."/>
            <person name="Dopson M."/>
        </authorList>
    </citation>
    <scope>NUCLEOTIDE SEQUENCE</scope>
    <source>
        <strain evidence="2">MM415A01534</strain>
    </source>
</reference>
<dbReference type="EMBL" id="MT142216">
    <property type="protein sequence ID" value="QJA76298.1"/>
    <property type="molecule type" value="Genomic_DNA"/>
</dbReference>
<sequence>MTESKTIKINEVEYVRKDAIQPMAETLKGMRYVICRTYSAGVFAGYLESRNGQEVVMRHVRRIWYWSGAASLSQLAMSGTSDPGNCKFPEPVERDELLQAIEILDCTETARKSIQGVPIWKK</sequence>
<gene>
    <name evidence="2" type="ORF">MM415A01534_0013</name>
</gene>
<organism evidence="2">
    <name type="scientific">viral metagenome</name>
    <dbReference type="NCBI Taxonomy" id="1070528"/>
    <lineage>
        <taxon>unclassified sequences</taxon>
        <taxon>metagenomes</taxon>
        <taxon>organismal metagenomes</taxon>
    </lineage>
</organism>
<evidence type="ECO:0000313" key="2">
    <source>
        <dbReference type="EMBL" id="QJA76298.1"/>
    </source>
</evidence>
<name>A0A6M3K3L9_9ZZZZ</name>
<feature type="domain" description="DUF6948" evidence="1">
    <location>
        <begin position="30"/>
        <end position="114"/>
    </location>
</feature>
<proteinExistence type="predicted"/>
<dbReference type="AlphaFoldDB" id="A0A6M3K3L9"/>
<protein>
    <recommendedName>
        <fullName evidence="1">DUF6948 domain-containing protein</fullName>
    </recommendedName>
</protein>
<dbReference type="InterPro" id="IPR054226">
    <property type="entry name" value="DUF6948"/>
</dbReference>